<evidence type="ECO:0000256" key="3">
    <source>
        <dbReference type="PROSITE-ProRule" id="PRU00339"/>
    </source>
</evidence>
<dbReference type="PROSITE" id="PS50005">
    <property type="entry name" value="TPR"/>
    <property type="match status" value="2"/>
</dbReference>
<accession>A0A1F6TEZ6</accession>
<evidence type="ECO:0000313" key="4">
    <source>
        <dbReference type="EMBL" id="OGI43672.1"/>
    </source>
</evidence>
<name>A0A1F6TEZ6_9PROT</name>
<proteinExistence type="predicted"/>
<evidence type="ECO:0000256" key="2">
    <source>
        <dbReference type="ARBA" id="ARBA00022803"/>
    </source>
</evidence>
<dbReference type="InterPro" id="IPR019734">
    <property type="entry name" value="TPR_rpt"/>
</dbReference>
<reference evidence="4 5" key="1">
    <citation type="journal article" date="2016" name="Nat. Commun.">
        <title>Thousands of microbial genomes shed light on interconnected biogeochemical processes in an aquifer system.</title>
        <authorList>
            <person name="Anantharaman K."/>
            <person name="Brown C.T."/>
            <person name="Hug L.A."/>
            <person name="Sharon I."/>
            <person name="Castelle C.J."/>
            <person name="Probst A.J."/>
            <person name="Thomas B.C."/>
            <person name="Singh A."/>
            <person name="Wilkins M.J."/>
            <person name="Karaoz U."/>
            <person name="Brodie E.L."/>
            <person name="Williams K.H."/>
            <person name="Hubbard S.S."/>
            <person name="Banfield J.F."/>
        </authorList>
    </citation>
    <scope>NUCLEOTIDE SEQUENCE [LARGE SCALE GENOMIC DNA]</scope>
</reference>
<dbReference type="EMBL" id="MFST01000104">
    <property type="protein sequence ID" value="OGI43672.1"/>
    <property type="molecule type" value="Genomic_DNA"/>
</dbReference>
<evidence type="ECO:0000256" key="1">
    <source>
        <dbReference type="ARBA" id="ARBA00022737"/>
    </source>
</evidence>
<dbReference type="SMART" id="SM00028">
    <property type="entry name" value="TPR"/>
    <property type="match status" value="4"/>
</dbReference>
<feature type="repeat" description="TPR" evidence="3">
    <location>
        <begin position="83"/>
        <end position="116"/>
    </location>
</feature>
<evidence type="ECO:0000313" key="5">
    <source>
        <dbReference type="Proteomes" id="UP000179344"/>
    </source>
</evidence>
<dbReference type="Gene3D" id="1.25.40.10">
    <property type="entry name" value="Tetratricopeptide repeat domain"/>
    <property type="match status" value="1"/>
</dbReference>
<gene>
    <name evidence="4" type="ORF">A2V92_02135</name>
</gene>
<dbReference type="SUPFAM" id="SSF48452">
    <property type="entry name" value="TPR-like"/>
    <property type="match status" value="1"/>
</dbReference>
<dbReference type="PANTHER" id="PTHR45586:SF14">
    <property type="entry name" value="TETRATRICOPEPTIDE TPR_2 REPEAT PROTEIN"/>
    <property type="match status" value="1"/>
</dbReference>
<dbReference type="Pfam" id="PF13432">
    <property type="entry name" value="TPR_16"/>
    <property type="match status" value="2"/>
</dbReference>
<dbReference type="Proteomes" id="UP000179344">
    <property type="component" value="Unassembled WGS sequence"/>
</dbReference>
<sequence length="528" mass="57279">MVFCANAALAAAAAQPVPDAGLRAEARGQWAEAVEIYQQALKADPAQAQLWERIADIHAVRLKQPDRAAAALQEAVKHAPKDARLYHKLSQAHAAAGEAPAALAAVNRAVELEPDNATYLRARGEVAALAGDHALALDSLERVLARAPEDAVARKQQARILAWTGRPRAALAVIAELEPAMRDDYELAHARTVALAAAHRPRAALAGLAEVTRLRPDSKETTDLTRVIRTPLRSNVTFGSGYVTGSDDITIRHAGVRAEYAVNPETRLFGGGERRRIGARAGSGYEKPDGGAAIGYDRAWLGIRHRAAPELALDARAGTGTAEGDDRSIYEVGADYQPLDDLAVRLARRQDLHAVSPRAAKLGIERRADTLDATWTPDPRWTLAGRFGSDAFSDGNHRREVVLAPRRAILRTQQLNHDLGVSGQWFGYDRDPGNGYYAPTRYERYALTAFTYRKISDDDGVSIALGVGPYKDNTMSGFRTGGDIVAEGFFGIYRDWFLNVKAALSDFGGGAADGYHSRLIEINLTRRF</sequence>
<keyword evidence="1" id="KW-0677">Repeat</keyword>
<dbReference type="InterPro" id="IPR011990">
    <property type="entry name" value="TPR-like_helical_dom_sf"/>
</dbReference>
<comment type="caution">
    <text evidence="4">The sequence shown here is derived from an EMBL/GenBank/DDBJ whole genome shotgun (WGS) entry which is preliminary data.</text>
</comment>
<dbReference type="PANTHER" id="PTHR45586">
    <property type="entry name" value="TPR REPEAT-CONTAINING PROTEIN PA4667"/>
    <property type="match status" value="1"/>
</dbReference>
<dbReference type="AlphaFoldDB" id="A0A1F6TEZ6"/>
<feature type="repeat" description="TPR" evidence="3">
    <location>
        <begin position="14"/>
        <end position="47"/>
    </location>
</feature>
<keyword evidence="2 3" id="KW-0802">TPR repeat</keyword>
<protein>
    <submittedName>
        <fullName evidence="4">Uncharacterized protein</fullName>
    </submittedName>
</protein>
<dbReference type="InterPro" id="IPR051012">
    <property type="entry name" value="CellSynth/LPSAsmb/PSIAsmb"/>
</dbReference>
<organism evidence="4 5">
    <name type="scientific">Candidatus Muproteobacteria bacterium RBG_16_65_31</name>
    <dbReference type="NCBI Taxonomy" id="1817759"/>
    <lineage>
        <taxon>Bacteria</taxon>
        <taxon>Pseudomonadati</taxon>
        <taxon>Pseudomonadota</taxon>
        <taxon>Candidatus Muproteobacteria</taxon>
    </lineage>
</organism>